<gene>
    <name evidence="3" type="ORF">AAG570_007292</name>
</gene>
<dbReference type="Proteomes" id="UP001558652">
    <property type="component" value="Unassembled WGS sequence"/>
</dbReference>
<dbReference type="CDD" id="cd04301">
    <property type="entry name" value="NAT_SF"/>
    <property type="match status" value="1"/>
</dbReference>
<accession>A0ABD0XVF9</accession>
<proteinExistence type="predicted"/>
<protein>
    <recommendedName>
        <fullName evidence="2">N-acetyltransferase ESCO acetyl-transferase domain-containing protein</fullName>
    </recommendedName>
</protein>
<dbReference type="Gene3D" id="3.40.630.30">
    <property type="match status" value="1"/>
</dbReference>
<reference evidence="3 4" key="1">
    <citation type="submission" date="2024-07" db="EMBL/GenBank/DDBJ databases">
        <title>Chromosome-level genome assembly of the water stick insect Ranatra chinensis (Heteroptera: Nepidae).</title>
        <authorList>
            <person name="Liu X."/>
        </authorList>
    </citation>
    <scope>NUCLEOTIDE SEQUENCE [LARGE SCALE GENOMIC DNA]</scope>
    <source>
        <strain evidence="3">Cailab_2021Rc</strain>
        <tissue evidence="3">Muscle</tissue>
    </source>
</reference>
<evidence type="ECO:0000259" key="2">
    <source>
        <dbReference type="Pfam" id="PF13880"/>
    </source>
</evidence>
<feature type="domain" description="N-acetyltransferase ESCO acetyl-transferase" evidence="2">
    <location>
        <begin position="315"/>
        <end position="353"/>
    </location>
</feature>
<feature type="region of interest" description="Disordered" evidence="1">
    <location>
        <begin position="48"/>
        <end position="67"/>
    </location>
</feature>
<dbReference type="InterPro" id="IPR028009">
    <property type="entry name" value="ESCO_Acetyltransf_dom"/>
</dbReference>
<dbReference type="EMBL" id="JBFDAA010000020">
    <property type="protein sequence ID" value="KAL1115261.1"/>
    <property type="molecule type" value="Genomic_DNA"/>
</dbReference>
<name>A0ABD0XVF9_9HEMI</name>
<dbReference type="SUPFAM" id="SSF55729">
    <property type="entry name" value="Acyl-CoA N-acyltransferases (Nat)"/>
    <property type="match status" value="1"/>
</dbReference>
<sequence>MASRRRNVFEKNTEQETTEKEYALIFPQPLKATLPGATREPGLFPLPLVDPPSRRPPGGGTAVWATSGSSGWKKERLAGVHGLERIVYITRDDPKTWWTKAKTVAAIVDADLGFPEVTLEAANNPKAPQTAIGVPDGVVVRICDYHAEGPGFDSLRDQSWLKARLASRPSGVFLYIKDKRICGCAIAEVVRQAHRLLDLPPVEGVTEVDVCSEEAYPVRCGISRLWVHPHHRRSGVATRLLDAIRITFMELLPPELSIMFFRQESNPEPMITSSSTLYTAELRQLRRGPDGVVVGVRDCYVEGPGFDSPSGQSWRNFCFGNILRLDDMAFSVPTEAGKRFAHRYTGRKDFLVYM</sequence>
<evidence type="ECO:0000313" key="4">
    <source>
        <dbReference type="Proteomes" id="UP001558652"/>
    </source>
</evidence>
<dbReference type="InterPro" id="IPR016181">
    <property type="entry name" value="Acyl_CoA_acyltransferase"/>
</dbReference>
<dbReference type="PANTHER" id="PTHR45884:SF2">
    <property type="entry name" value="N-ACETYLTRANSFERASE ECO"/>
    <property type="match status" value="1"/>
</dbReference>
<evidence type="ECO:0000313" key="3">
    <source>
        <dbReference type="EMBL" id="KAL1115261.1"/>
    </source>
</evidence>
<feature type="domain" description="N-acetyltransferase ESCO acetyl-transferase" evidence="2">
    <location>
        <begin position="216"/>
        <end position="249"/>
    </location>
</feature>
<dbReference type="AlphaFoldDB" id="A0ABD0XVF9"/>
<dbReference type="Pfam" id="PF13880">
    <property type="entry name" value="Acetyltransf_13"/>
    <property type="match status" value="2"/>
</dbReference>
<dbReference type="PANTHER" id="PTHR45884">
    <property type="entry name" value="N-ACETYLTRANSFERASE ECO"/>
    <property type="match status" value="1"/>
</dbReference>
<organism evidence="3 4">
    <name type="scientific">Ranatra chinensis</name>
    <dbReference type="NCBI Taxonomy" id="642074"/>
    <lineage>
        <taxon>Eukaryota</taxon>
        <taxon>Metazoa</taxon>
        <taxon>Ecdysozoa</taxon>
        <taxon>Arthropoda</taxon>
        <taxon>Hexapoda</taxon>
        <taxon>Insecta</taxon>
        <taxon>Pterygota</taxon>
        <taxon>Neoptera</taxon>
        <taxon>Paraneoptera</taxon>
        <taxon>Hemiptera</taxon>
        <taxon>Heteroptera</taxon>
        <taxon>Panheteroptera</taxon>
        <taxon>Nepomorpha</taxon>
        <taxon>Nepidae</taxon>
        <taxon>Ranatrinae</taxon>
        <taxon>Ranatra</taxon>
    </lineage>
</organism>
<comment type="caution">
    <text evidence="3">The sequence shown here is derived from an EMBL/GenBank/DDBJ whole genome shotgun (WGS) entry which is preliminary data.</text>
</comment>
<evidence type="ECO:0000256" key="1">
    <source>
        <dbReference type="SAM" id="MobiDB-lite"/>
    </source>
</evidence>
<keyword evidence="4" id="KW-1185">Reference proteome</keyword>